<accession>A0AA40VUE1</accession>
<dbReference type="EMBL" id="VJXY01000053">
    <property type="protein sequence ID" value="MBD6620042.1"/>
    <property type="molecule type" value="Genomic_DNA"/>
</dbReference>
<dbReference type="AlphaFoldDB" id="A0AA40VUE1"/>
<sequence>MRPLRMEKLKLARILGEKSNFEFLAECWNNDPALQIVIKKLLAKFPLWGIAIIDGALVEWKE</sequence>
<protein>
    <submittedName>
        <fullName evidence="1">Uncharacterized protein</fullName>
    </submittedName>
</protein>
<reference evidence="1" key="1">
    <citation type="submission" date="2019-07" db="EMBL/GenBank/DDBJ databases">
        <title>Toxilogical consequences of a new and cryptic species of cyanobacteria (Komarekiella delphini-convector) recovered from the epidermis of a bottlenose dolphin and 1500 ft. in the air.</title>
        <authorList>
            <person name="Brown A.O."/>
            <person name="Dvorak P."/>
            <person name="Villanueva C.D."/>
            <person name="Foss A.J."/>
            <person name="Garvey A.D."/>
            <person name="Gibson Q.A."/>
            <person name="Johansen J.R."/>
            <person name="Casamatta D.A."/>
        </authorList>
    </citation>
    <scope>NUCLEOTIDE SEQUENCE</scope>
    <source>
        <strain evidence="1">SJRDD-AB1</strain>
    </source>
</reference>
<gene>
    <name evidence="1" type="ORF">FNW02_30660</name>
</gene>
<name>A0AA40VUE1_9NOST</name>
<organism evidence="1 2">
    <name type="scientific">Komarekiella delphini-convector SJRDD-AB1</name>
    <dbReference type="NCBI Taxonomy" id="2593771"/>
    <lineage>
        <taxon>Bacteria</taxon>
        <taxon>Bacillati</taxon>
        <taxon>Cyanobacteriota</taxon>
        <taxon>Cyanophyceae</taxon>
        <taxon>Nostocales</taxon>
        <taxon>Nostocaceae</taxon>
        <taxon>Komarekiella</taxon>
        <taxon>Komarekiella delphini-convector</taxon>
    </lineage>
</organism>
<dbReference type="Proteomes" id="UP001165986">
    <property type="component" value="Unassembled WGS sequence"/>
</dbReference>
<evidence type="ECO:0000313" key="1">
    <source>
        <dbReference type="EMBL" id="MBD6620042.1"/>
    </source>
</evidence>
<comment type="caution">
    <text evidence="1">The sequence shown here is derived from an EMBL/GenBank/DDBJ whole genome shotgun (WGS) entry which is preliminary data.</text>
</comment>
<proteinExistence type="predicted"/>
<evidence type="ECO:0000313" key="2">
    <source>
        <dbReference type="Proteomes" id="UP001165986"/>
    </source>
</evidence>
<keyword evidence="2" id="KW-1185">Reference proteome</keyword>